<organism evidence="3 4">
    <name type="scientific">Hanseniaspora valbyensis NRRL Y-1626</name>
    <dbReference type="NCBI Taxonomy" id="766949"/>
    <lineage>
        <taxon>Eukaryota</taxon>
        <taxon>Fungi</taxon>
        <taxon>Dikarya</taxon>
        <taxon>Ascomycota</taxon>
        <taxon>Saccharomycotina</taxon>
        <taxon>Saccharomycetes</taxon>
        <taxon>Saccharomycodales</taxon>
        <taxon>Saccharomycodaceae</taxon>
        <taxon>Hanseniaspora</taxon>
    </lineage>
</organism>
<sequence>MYTSFSNDLIVENDINNIDDLRTSFLNKTQNVNEISYNRLFQENKDSFFANKVKDNELIYKLMKKPARKYPFINQYKLIPLPNKNTTTLSNCTNPNTKIKLAISPVNKLVAIKQFKKGDDCKATNQTASHNNVPLKVLNNYMEFHDKKSDSQIRVTPSQAHMRSQFDKLAWEYYIHLRITQSEQYKNGKAPNIIEFYGVIDSKESNKVWFVFEYCQLGELVWESGYFVEFLNKIWNKCYGFSNTPTFFANFVAIRFLKDCLNGLKFLNDIGIAHRDIKPSNILIQKNFHNGFTFKISDFETAIVSVDENFPDIKNLSKSELYKKYQNEANKLIGSPMFIAPEICGFVVADFDEEFSKKELKIENTCNITLLNPMKLDCWALGVSLYCVLKGQKPFKMGTGGSEFDLYRRINTDDIMDTFKSKGDGQSLYDLSYLRSELINDNSTDIQIEKIIELSSFTMLELCDQFLVKTNSKRKLASEILVTYGAYLTFIEDSLSQLANKSATNGDVALSNDNMLSLSKRGPLKLASDSSLKSNSSYSNSGESLHIITSPSNLNTGVRSTSGKFKKLFQRSSSSSKGNKSPAKWLSKTPEKQDISSPMAQRYLSMESSEPSLIRNSGSSSNKGLLASPLNRGKYIDLTNFSNSNDEYDTDIGINNNSSSNDNVNSDDGFISITSSDNSSNFSDSDNFVNEHMKLDENMKNGEGNNNTSTKTPTPYNYNQLDFGYEGLKNNFSNNIKVPKRSPMRQLSVEKKEQEEEQDKTNNHESQISTQKRTLTPSMKTIDFKKFLNDDSQEKEKSFANKKKNKRLTVLNIRDSILNFENIDALKKYLSFAENGEA</sequence>
<dbReference type="Proteomes" id="UP000092321">
    <property type="component" value="Unassembled WGS sequence"/>
</dbReference>
<dbReference type="InterPro" id="IPR000719">
    <property type="entry name" value="Prot_kinase_dom"/>
</dbReference>
<dbReference type="PANTHER" id="PTHR44167:SF24">
    <property type="entry name" value="SERINE_THREONINE-PROTEIN KINASE CHK2"/>
    <property type="match status" value="1"/>
</dbReference>
<accession>A0A1B7TJ86</accession>
<keyword evidence="3" id="KW-0808">Transferase</keyword>
<gene>
    <name evidence="3" type="ORF">HANVADRAFT_51238</name>
</gene>
<keyword evidence="4" id="KW-1185">Reference proteome</keyword>
<dbReference type="GO" id="GO:0005524">
    <property type="term" value="F:ATP binding"/>
    <property type="evidence" value="ECO:0007669"/>
    <property type="project" value="InterPro"/>
</dbReference>
<dbReference type="OrthoDB" id="68483at2759"/>
<name>A0A1B7TJ86_9ASCO</name>
<dbReference type="InterPro" id="IPR008271">
    <property type="entry name" value="Ser/Thr_kinase_AS"/>
</dbReference>
<feature type="compositionally biased region" description="Basic and acidic residues" evidence="1">
    <location>
        <begin position="748"/>
        <end position="763"/>
    </location>
</feature>
<dbReference type="Pfam" id="PF00069">
    <property type="entry name" value="Pkinase"/>
    <property type="match status" value="1"/>
</dbReference>
<dbReference type="GO" id="GO:0005737">
    <property type="term" value="C:cytoplasm"/>
    <property type="evidence" value="ECO:0007669"/>
    <property type="project" value="TreeGrafter"/>
</dbReference>
<reference evidence="4" key="1">
    <citation type="journal article" date="2016" name="Proc. Natl. Acad. Sci. U.S.A.">
        <title>Comparative genomics of biotechnologically important yeasts.</title>
        <authorList>
            <person name="Riley R."/>
            <person name="Haridas S."/>
            <person name="Wolfe K.H."/>
            <person name="Lopes M.R."/>
            <person name="Hittinger C.T."/>
            <person name="Goeker M."/>
            <person name="Salamov A.A."/>
            <person name="Wisecaver J.H."/>
            <person name="Long T.M."/>
            <person name="Calvey C.H."/>
            <person name="Aerts A.L."/>
            <person name="Barry K.W."/>
            <person name="Choi C."/>
            <person name="Clum A."/>
            <person name="Coughlan A.Y."/>
            <person name="Deshpande S."/>
            <person name="Douglass A.P."/>
            <person name="Hanson S.J."/>
            <person name="Klenk H.-P."/>
            <person name="LaButti K.M."/>
            <person name="Lapidus A."/>
            <person name="Lindquist E.A."/>
            <person name="Lipzen A.M."/>
            <person name="Meier-Kolthoff J.P."/>
            <person name="Ohm R.A."/>
            <person name="Otillar R.P."/>
            <person name="Pangilinan J.L."/>
            <person name="Peng Y."/>
            <person name="Rokas A."/>
            <person name="Rosa C.A."/>
            <person name="Scheuner C."/>
            <person name="Sibirny A.A."/>
            <person name="Slot J.C."/>
            <person name="Stielow J.B."/>
            <person name="Sun H."/>
            <person name="Kurtzman C.P."/>
            <person name="Blackwell M."/>
            <person name="Grigoriev I.V."/>
            <person name="Jeffries T.W."/>
        </authorList>
    </citation>
    <scope>NUCLEOTIDE SEQUENCE [LARGE SCALE GENOMIC DNA]</scope>
    <source>
        <strain evidence="4">NRRL Y-1626</strain>
    </source>
</reference>
<dbReference type="SMART" id="SM00220">
    <property type="entry name" value="S_TKc"/>
    <property type="match status" value="1"/>
</dbReference>
<dbReference type="GO" id="GO:0044773">
    <property type="term" value="P:mitotic DNA damage checkpoint signaling"/>
    <property type="evidence" value="ECO:0007669"/>
    <property type="project" value="TreeGrafter"/>
</dbReference>
<evidence type="ECO:0000256" key="1">
    <source>
        <dbReference type="SAM" id="MobiDB-lite"/>
    </source>
</evidence>
<dbReference type="AlphaFoldDB" id="A0A1B7TJ86"/>
<comment type="caution">
    <text evidence="3">The sequence shown here is derived from an EMBL/GenBank/DDBJ whole genome shotgun (WGS) entry which is preliminary data.</text>
</comment>
<dbReference type="PROSITE" id="PS00108">
    <property type="entry name" value="PROTEIN_KINASE_ST"/>
    <property type="match status" value="1"/>
</dbReference>
<dbReference type="Gene3D" id="1.10.510.10">
    <property type="entry name" value="Transferase(Phosphotransferase) domain 1"/>
    <property type="match status" value="1"/>
</dbReference>
<protein>
    <submittedName>
        <fullName evidence="3">Kinase-like protein</fullName>
    </submittedName>
</protein>
<dbReference type="GO" id="GO:0004674">
    <property type="term" value="F:protein serine/threonine kinase activity"/>
    <property type="evidence" value="ECO:0007669"/>
    <property type="project" value="TreeGrafter"/>
</dbReference>
<evidence type="ECO:0000313" key="3">
    <source>
        <dbReference type="EMBL" id="OBA28783.1"/>
    </source>
</evidence>
<dbReference type="PANTHER" id="PTHR44167">
    <property type="entry name" value="OVARIAN-SPECIFIC SERINE/THREONINE-PROTEIN KINASE LOK-RELATED"/>
    <property type="match status" value="1"/>
</dbReference>
<feature type="domain" description="Protein kinase" evidence="2">
    <location>
        <begin position="106"/>
        <end position="488"/>
    </location>
</feature>
<feature type="compositionally biased region" description="Polar residues" evidence="1">
    <location>
        <begin position="703"/>
        <end position="716"/>
    </location>
</feature>
<feature type="region of interest" description="Disordered" evidence="1">
    <location>
        <begin position="733"/>
        <end position="776"/>
    </location>
</feature>
<dbReference type="SUPFAM" id="SSF56112">
    <property type="entry name" value="Protein kinase-like (PK-like)"/>
    <property type="match status" value="1"/>
</dbReference>
<feature type="compositionally biased region" description="Polar residues" evidence="1">
    <location>
        <begin position="764"/>
        <end position="776"/>
    </location>
</feature>
<dbReference type="PROSITE" id="PS50011">
    <property type="entry name" value="PROTEIN_KINASE_DOM"/>
    <property type="match status" value="1"/>
</dbReference>
<dbReference type="EMBL" id="LXPE01000002">
    <property type="protein sequence ID" value="OBA28783.1"/>
    <property type="molecule type" value="Genomic_DNA"/>
</dbReference>
<feature type="compositionally biased region" description="Polar residues" evidence="1">
    <location>
        <begin position="606"/>
        <end position="623"/>
    </location>
</feature>
<proteinExistence type="predicted"/>
<dbReference type="InterPro" id="IPR011009">
    <property type="entry name" value="Kinase-like_dom_sf"/>
</dbReference>
<dbReference type="GO" id="GO:0005634">
    <property type="term" value="C:nucleus"/>
    <property type="evidence" value="ECO:0007669"/>
    <property type="project" value="TreeGrafter"/>
</dbReference>
<feature type="region of interest" description="Disordered" evidence="1">
    <location>
        <begin position="697"/>
        <end position="716"/>
    </location>
</feature>
<keyword evidence="3" id="KW-0418">Kinase</keyword>
<evidence type="ECO:0000259" key="2">
    <source>
        <dbReference type="PROSITE" id="PS50011"/>
    </source>
</evidence>
<feature type="region of interest" description="Disordered" evidence="1">
    <location>
        <begin position="569"/>
        <end position="628"/>
    </location>
</feature>
<evidence type="ECO:0000313" key="4">
    <source>
        <dbReference type="Proteomes" id="UP000092321"/>
    </source>
</evidence>